<organism evidence="1 2">
    <name type="scientific">Streptomyces rapamycinicus (strain ATCC 29253 / DSM 41530 / NRRL 5491 / AYB-994)</name>
    <name type="common">Streptomyces hygroscopicus (strain ATCC 29253)</name>
    <dbReference type="NCBI Taxonomy" id="1343740"/>
    <lineage>
        <taxon>Bacteria</taxon>
        <taxon>Bacillati</taxon>
        <taxon>Actinomycetota</taxon>
        <taxon>Actinomycetes</taxon>
        <taxon>Kitasatosporales</taxon>
        <taxon>Streptomycetaceae</taxon>
        <taxon>Streptomyces</taxon>
        <taxon>Streptomyces violaceusniger group</taxon>
    </lineage>
</organism>
<proteinExistence type="predicted"/>
<dbReference type="AlphaFoldDB" id="A0A3L8RMA0"/>
<accession>A0A3L8RMA0</accession>
<evidence type="ECO:0000313" key="1">
    <source>
        <dbReference type="EMBL" id="RLV80549.1"/>
    </source>
</evidence>
<dbReference type="Proteomes" id="UP000281594">
    <property type="component" value="Unassembled WGS sequence"/>
</dbReference>
<name>A0A3L8RMA0_STRRN</name>
<dbReference type="STRING" id="1343740.M271_24370"/>
<comment type="caution">
    <text evidence="1">The sequence shown here is derived from an EMBL/GenBank/DDBJ whole genome shotgun (WGS) entry which is preliminary data.</text>
</comment>
<reference evidence="1 2" key="1">
    <citation type="journal article" date="2018" name="J. Biol. Chem.">
        <title>Discovery of the actinoplanic acid pathway in Streptomyces rapamycinicus reveals a genetically conserved synergism with rapamycin.</title>
        <authorList>
            <person name="Mrak P."/>
            <person name="Krastel P."/>
            <person name="Pivk Lukancic P."/>
            <person name="Tao J."/>
            <person name="Pistorius D."/>
            <person name="Moore C.M."/>
        </authorList>
    </citation>
    <scope>NUCLEOTIDE SEQUENCE [LARGE SCALE GENOMIC DNA]</scope>
    <source>
        <strain evidence="1 2">NRRL 5491</strain>
    </source>
</reference>
<protein>
    <submittedName>
        <fullName evidence="1">Uncharacterized protein</fullName>
    </submittedName>
</protein>
<evidence type="ECO:0000313" key="2">
    <source>
        <dbReference type="Proteomes" id="UP000281594"/>
    </source>
</evidence>
<dbReference type="EMBL" id="QYCY01000001">
    <property type="protein sequence ID" value="RLV80549.1"/>
    <property type="molecule type" value="Genomic_DNA"/>
</dbReference>
<sequence>MTRADDGAVAADGALAFEVPQPAVAGVARTVLTTRPSAVRAVTRVSGAMMIGINGLLPVERLMGT</sequence>
<gene>
    <name evidence="1" type="ORF">D3C57_119230</name>
</gene>